<sequence>MQEMSIKRLSFFWAQGESSAPDVVKRCWEAWGKMNPEVQIVISDLEMAYAQFERLKLGSVPTTHQAISDIFRVQDMYEHGGVYIDCGVVPISPLRDWSTKFSRSGFFAFHNPHRHRSIESWFLYSERGNLISKKWLEYIQSYWSMPRRPHRYRHELETGLKGCFARARAELARRSYLGKQGRRMRIFESPGVSRLVNPEFGGQFAVYPYFWTHALFELLLEEDPEVRLAWGKTPKITGYKEVMVRHWRTRYDSMSSDDFATIVEDSNMQKLMLNHLPPAHLLDTILPPLR</sequence>
<dbReference type="EMBL" id="CP079194">
    <property type="protein sequence ID" value="QXT38556.1"/>
    <property type="molecule type" value="Genomic_DNA"/>
</dbReference>
<accession>A0A8F6YA37</accession>
<gene>
    <name evidence="1" type="ORF">KYE46_11480</name>
</gene>
<name>A0A8F6YA37_9RHOB</name>
<dbReference type="KEGG" id="gce:KYE46_11480"/>
<dbReference type="Pfam" id="PF05704">
    <property type="entry name" value="Caps_synth"/>
    <property type="match status" value="1"/>
</dbReference>
<dbReference type="GO" id="GO:0016757">
    <property type="term" value="F:glycosyltransferase activity"/>
    <property type="evidence" value="ECO:0007669"/>
    <property type="project" value="InterPro"/>
</dbReference>
<dbReference type="AlphaFoldDB" id="A0A8F6YA37"/>
<evidence type="ECO:0000313" key="2">
    <source>
        <dbReference type="Proteomes" id="UP000825009"/>
    </source>
</evidence>
<protein>
    <submittedName>
        <fullName evidence="1">Capsular polysaccharide synthesis protein</fullName>
    </submittedName>
</protein>
<dbReference type="Proteomes" id="UP000825009">
    <property type="component" value="Chromosome"/>
</dbReference>
<reference evidence="1 2" key="1">
    <citation type="submission" date="2021-07" db="EMBL/GenBank/DDBJ databases">
        <title>A novel Jannaschia species isolated from marine dinoflagellate Ceratoperidinium margalefii.</title>
        <authorList>
            <person name="Jiang Y."/>
            <person name="Li Z."/>
        </authorList>
    </citation>
    <scope>NUCLEOTIDE SEQUENCE [LARGE SCALE GENOMIC DNA]</scope>
    <source>
        <strain evidence="1 2">J12C1-MA-4</strain>
    </source>
</reference>
<dbReference type="InterPro" id="IPR008441">
    <property type="entry name" value="AfumC-like_glycosyl_Trfase"/>
</dbReference>
<evidence type="ECO:0000313" key="1">
    <source>
        <dbReference type="EMBL" id="QXT38556.1"/>
    </source>
</evidence>
<proteinExistence type="predicted"/>
<keyword evidence="2" id="KW-1185">Reference proteome</keyword>
<organism evidence="1 2">
    <name type="scientific">Gymnodinialimonas ceratoperidinii</name>
    <dbReference type="NCBI Taxonomy" id="2856823"/>
    <lineage>
        <taxon>Bacteria</taxon>
        <taxon>Pseudomonadati</taxon>
        <taxon>Pseudomonadota</taxon>
        <taxon>Alphaproteobacteria</taxon>
        <taxon>Rhodobacterales</taxon>
        <taxon>Paracoccaceae</taxon>
        <taxon>Gymnodinialimonas</taxon>
    </lineage>
</organism>